<protein>
    <submittedName>
        <fullName evidence="2">Nitrogen fixation protein FixH</fullName>
    </submittedName>
</protein>
<dbReference type="InterPro" id="IPR018037">
    <property type="entry name" value="FixH_proteobacterial"/>
</dbReference>
<sequence>MTADRGGGGRPREITGRTVLFALLAFFGVVVGVNVVMARFAVTTFAGVETESSYKAGLAFKGELAAAERQEARHWAVDVSLESAGQDRTVLVRATDAAGQPLVGLVADGRLAHPTDGRRDVDLDIEPLGQGRYRAKAAAGPGQWDLVIDFSQGGERVFRSKNRVQLP</sequence>
<dbReference type="AlphaFoldDB" id="A0A3L7ANE3"/>
<accession>A0A3L7ANE3</accession>
<proteinExistence type="predicted"/>
<dbReference type="EMBL" id="RCTF01000001">
    <property type="protein sequence ID" value="RLP81969.1"/>
    <property type="molecule type" value="Genomic_DNA"/>
</dbReference>
<dbReference type="InterPro" id="IPR008620">
    <property type="entry name" value="FixH"/>
</dbReference>
<keyword evidence="1" id="KW-0812">Transmembrane</keyword>
<feature type="transmembrane region" description="Helical" evidence="1">
    <location>
        <begin position="20"/>
        <end position="42"/>
    </location>
</feature>
<gene>
    <name evidence="2" type="ORF">D9R14_01330</name>
</gene>
<keyword evidence="1" id="KW-1133">Transmembrane helix</keyword>
<dbReference type="RefSeq" id="WP_121621783.1">
    <property type="nucleotide sequence ID" value="NZ_JACIIW010000004.1"/>
</dbReference>
<dbReference type="Proteomes" id="UP000269692">
    <property type="component" value="Unassembled WGS sequence"/>
</dbReference>
<keyword evidence="3" id="KW-1185">Reference proteome</keyword>
<dbReference type="OrthoDB" id="1495896at2"/>
<evidence type="ECO:0000256" key="1">
    <source>
        <dbReference type="SAM" id="Phobius"/>
    </source>
</evidence>
<dbReference type="PIRSF" id="PIRSF011386">
    <property type="entry name" value="FixH"/>
    <property type="match status" value="1"/>
</dbReference>
<evidence type="ECO:0000313" key="2">
    <source>
        <dbReference type="EMBL" id="RLP81969.1"/>
    </source>
</evidence>
<organism evidence="2 3">
    <name type="scientific">Xanthobacter tagetidis</name>
    <dbReference type="NCBI Taxonomy" id="60216"/>
    <lineage>
        <taxon>Bacteria</taxon>
        <taxon>Pseudomonadati</taxon>
        <taxon>Pseudomonadota</taxon>
        <taxon>Alphaproteobacteria</taxon>
        <taxon>Hyphomicrobiales</taxon>
        <taxon>Xanthobacteraceae</taxon>
        <taxon>Xanthobacter</taxon>
    </lineage>
</organism>
<reference evidence="2 3" key="1">
    <citation type="submission" date="2018-10" db="EMBL/GenBank/DDBJ databases">
        <title>Xanthobacter tagetidis genome sequencing and assembly.</title>
        <authorList>
            <person name="Maclea K.S."/>
            <person name="Goen A.E."/>
            <person name="Fatima S.A."/>
        </authorList>
    </citation>
    <scope>NUCLEOTIDE SEQUENCE [LARGE SCALE GENOMIC DNA]</scope>
    <source>
        <strain evidence="2 3">ATCC 700314</strain>
    </source>
</reference>
<name>A0A3L7ANE3_9HYPH</name>
<evidence type="ECO:0000313" key="3">
    <source>
        <dbReference type="Proteomes" id="UP000269692"/>
    </source>
</evidence>
<keyword evidence="1" id="KW-0472">Membrane</keyword>
<dbReference type="Pfam" id="PF05751">
    <property type="entry name" value="FixH"/>
    <property type="match status" value="1"/>
</dbReference>
<comment type="caution">
    <text evidence="2">The sequence shown here is derived from an EMBL/GenBank/DDBJ whole genome shotgun (WGS) entry which is preliminary data.</text>
</comment>